<evidence type="ECO:0000313" key="1">
    <source>
        <dbReference type="EMBL" id="MFC4621391.1"/>
    </source>
</evidence>
<dbReference type="Pfam" id="PF10649">
    <property type="entry name" value="DUF2478"/>
    <property type="match status" value="1"/>
</dbReference>
<keyword evidence="2" id="KW-1185">Reference proteome</keyword>
<reference evidence="2" key="1">
    <citation type="journal article" date="2019" name="Int. J. Syst. Evol. Microbiol.">
        <title>The Global Catalogue of Microorganisms (GCM) 10K type strain sequencing project: providing services to taxonomists for standard genome sequencing and annotation.</title>
        <authorList>
            <consortium name="The Broad Institute Genomics Platform"/>
            <consortium name="The Broad Institute Genome Sequencing Center for Infectious Disease"/>
            <person name="Wu L."/>
            <person name="Ma J."/>
        </authorList>
    </citation>
    <scope>NUCLEOTIDE SEQUENCE [LARGE SCALE GENOMIC DNA]</scope>
    <source>
        <strain evidence="2">JCM 11650</strain>
    </source>
</reference>
<dbReference type="Proteomes" id="UP001595967">
    <property type="component" value="Unassembled WGS sequence"/>
</dbReference>
<dbReference type="EMBL" id="JBHSEW010000002">
    <property type="protein sequence ID" value="MFC4621391.1"/>
    <property type="molecule type" value="Genomic_DNA"/>
</dbReference>
<gene>
    <name evidence="1" type="ORF">ACFO3A_04100</name>
</gene>
<organism evidence="1 2">
    <name type="scientific">Comamonas nitrativorans</name>
    <dbReference type="NCBI Taxonomy" id="108437"/>
    <lineage>
        <taxon>Bacteria</taxon>
        <taxon>Pseudomonadati</taxon>
        <taxon>Pseudomonadota</taxon>
        <taxon>Betaproteobacteria</taxon>
        <taxon>Burkholderiales</taxon>
        <taxon>Comamonadaceae</taxon>
        <taxon>Comamonas</taxon>
    </lineage>
</organism>
<protein>
    <submittedName>
        <fullName evidence="1">DUF2478 domain-containing protein</fullName>
    </submittedName>
</protein>
<name>A0ABV9GWW4_9BURK</name>
<comment type="caution">
    <text evidence="1">The sequence shown here is derived from an EMBL/GenBank/DDBJ whole genome shotgun (WGS) entry which is preliminary data.</text>
</comment>
<dbReference type="RefSeq" id="WP_377724212.1">
    <property type="nucleotide sequence ID" value="NZ_JBHSEW010000002.1"/>
</dbReference>
<accession>A0ABV9GWW4</accession>
<sequence length="183" mass="19021">MSMPATASSLAALVYADEATRGEAADALIRTVCHDLQQQGWRLGGLWQQHVPAAAGRKPPMQVVDLRTGQVFGISQDCGALSQGCCLDPGGVAQASVVLRQALADRVDLAVANRFGALEATGRGLADELAALACAGIPVLTVIARRHLAAWRDFTGGAGAELPLHLPALHEWCARALAQQGPA</sequence>
<proteinExistence type="predicted"/>
<dbReference type="InterPro" id="IPR018912">
    <property type="entry name" value="DUF2478"/>
</dbReference>
<evidence type="ECO:0000313" key="2">
    <source>
        <dbReference type="Proteomes" id="UP001595967"/>
    </source>
</evidence>